<protein>
    <recommendedName>
        <fullName evidence="2">MADF domain-containing protein</fullName>
    </recommendedName>
</protein>
<organism evidence="3 4">
    <name type="scientific">Bemisia tabaci</name>
    <name type="common">Sweetpotato whitefly</name>
    <name type="synonym">Aleurodes tabaci</name>
    <dbReference type="NCBI Taxonomy" id="7038"/>
    <lineage>
        <taxon>Eukaryota</taxon>
        <taxon>Metazoa</taxon>
        <taxon>Ecdysozoa</taxon>
        <taxon>Arthropoda</taxon>
        <taxon>Hexapoda</taxon>
        <taxon>Insecta</taxon>
        <taxon>Pterygota</taxon>
        <taxon>Neoptera</taxon>
        <taxon>Paraneoptera</taxon>
        <taxon>Hemiptera</taxon>
        <taxon>Sternorrhyncha</taxon>
        <taxon>Aleyrodoidea</taxon>
        <taxon>Aleyrodidae</taxon>
        <taxon>Aleyrodinae</taxon>
        <taxon>Bemisia</taxon>
    </lineage>
</organism>
<evidence type="ECO:0000256" key="1">
    <source>
        <dbReference type="SAM" id="MobiDB-lite"/>
    </source>
</evidence>
<dbReference type="Proteomes" id="UP001152759">
    <property type="component" value="Chromosome 7"/>
</dbReference>
<feature type="compositionally biased region" description="Polar residues" evidence="1">
    <location>
        <begin position="212"/>
        <end position="234"/>
    </location>
</feature>
<dbReference type="PROSITE" id="PS51029">
    <property type="entry name" value="MADF"/>
    <property type="match status" value="1"/>
</dbReference>
<dbReference type="GO" id="GO:0005634">
    <property type="term" value="C:nucleus"/>
    <property type="evidence" value="ECO:0007669"/>
    <property type="project" value="TreeGrafter"/>
</dbReference>
<feature type="region of interest" description="Disordered" evidence="1">
    <location>
        <begin position="105"/>
        <end position="234"/>
    </location>
</feature>
<dbReference type="Pfam" id="PF10545">
    <property type="entry name" value="MADF_DNA_bdg"/>
    <property type="match status" value="1"/>
</dbReference>
<dbReference type="InterPro" id="IPR039353">
    <property type="entry name" value="TF_Adf1"/>
</dbReference>
<feature type="compositionally biased region" description="Polar residues" evidence="1">
    <location>
        <begin position="110"/>
        <end position="131"/>
    </location>
</feature>
<dbReference type="GO" id="GO:0005667">
    <property type="term" value="C:transcription regulator complex"/>
    <property type="evidence" value="ECO:0007669"/>
    <property type="project" value="TreeGrafter"/>
</dbReference>
<evidence type="ECO:0000313" key="4">
    <source>
        <dbReference type="Proteomes" id="UP001152759"/>
    </source>
</evidence>
<dbReference type="SMART" id="SM00595">
    <property type="entry name" value="MADF"/>
    <property type="match status" value="1"/>
</dbReference>
<evidence type="ECO:0000259" key="2">
    <source>
        <dbReference type="PROSITE" id="PS51029"/>
    </source>
</evidence>
<keyword evidence="4" id="KW-1185">Reference proteome</keyword>
<proteinExistence type="predicted"/>
<gene>
    <name evidence="3" type="ORF">BEMITA_LOCUS11719</name>
</gene>
<dbReference type="AlphaFoldDB" id="A0A9P0F961"/>
<dbReference type="PANTHER" id="PTHR12243:SF60">
    <property type="entry name" value="SI:CH211-15D5.12-RELATED"/>
    <property type="match status" value="1"/>
</dbReference>
<evidence type="ECO:0000313" key="3">
    <source>
        <dbReference type="EMBL" id="CAH0393297.1"/>
    </source>
</evidence>
<feature type="compositionally biased region" description="Polar residues" evidence="1">
    <location>
        <begin position="184"/>
        <end position="202"/>
    </location>
</feature>
<dbReference type="KEGG" id="btab:109035527"/>
<dbReference type="EMBL" id="OU963868">
    <property type="protein sequence ID" value="CAH0393297.1"/>
    <property type="molecule type" value="Genomic_DNA"/>
</dbReference>
<feature type="domain" description="MADF" evidence="2">
    <location>
        <begin position="15"/>
        <end position="104"/>
    </location>
</feature>
<feature type="compositionally biased region" description="Polar residues" evidence="1">
    <location>
        <begin position="145"/>
        <end position="174"/>
    </location>
</feature>
<sequence length="432" mass="46804">MSTEKDTIAAIKDRALLHEISKYCFLYNPECAFHKSNRERGKAWAAIASKLNTSQTSCKKRWQKAKDCYNRHKKILKGATGSVPLKYIPNPIIQHMSFMDTTEVKKDISSDNQTTPSQDTNMTDESSNFNGENKLFIGTIDHTPMPQSSDYEQVDDQNSIVSQSNPQPDINPNPATDHEAPRIATNSGFGIGHESSQNLVNNGSGIGSGSSQFLTNNDSGIGSESSQFSTNNDPGIGYGSSQFLTNNDSGIGSGSSLFLNNNDSGFGHGSSQFLVNNDSGIGHGSSQFLNNNDSGIGDGSSQFLNNNDSGIGEGTSQNLVNSNSYVRHETLLQPPTKKKKKNCSVFGSTTYRLQKLEKEKDNLLEIVKALVHPTATSTASPSAHDTEVDLFFRGIASTVRKLPRPIIFQVISSILSTITRAESEVCSLGQSE</sequence>
<dbReference type="InterPro" id="IPR006578">
    <property type="entry name" value="MADF-dom"/>
</dbReference>
<reference evidence="3" key="1">
    <citation type="submission" date="2021-12" db="EMBL/GenBank/DDBJ databases">
        <authorList>
            <person name="King R."/>
        </authorList>
    </citation>
    <scope>NUCLEOTIDE SEQUENCE</scope>
</reference>
<dbReference type="PANTHER" id="PTHR12243">
    <property type="entry name" value="MADF DOMAIN TRANSCRIPTION FACTOR"/>
    <property type="match status" value="1"/>
</dbReference>
<accession>A0A9P0F961</accession>
<dbReference type="GO" id="GO:0006357">
    <property type="term" value="P:regulation of transcription by RNA polymerase II"/>
    <property type="evidence" value="ECO:0007669"/>
    <property type="project" value="TreeGrafter"/>
</dbReference>
<feature type="region of interest" description="Disordered" evidence="1">
    <location>
        <begin position="299"/>
        <end position="319"/>
    </location>
</feature>
<name>A0A9P0F961_BEMTA</name>